<dbReference type="EMBL" id="MU007104">
    <property type="protein sequence ID" value="KAF2421027.1"/>
    <property type="molecule type" value="Genomic_DNA"/>
</dbReference>
<evidence type="ECO:0000256" key="1">
    <source>
        <dbReference type="SAM" id="Phobius"/>
    </source>
</evidence>
<keyword evidence="4" id="KW-1185">Reference proteome</keyword>
<name>A0A9P4NH19_9PEZI</name>
<dbReference type="PANTHER" id="PTHR14237:SF19">
    <property type="entry name" value="MITOCHONDRIAL AMIDOXIME REDUCING COMPONENT 1"/>
    <property type="match status" value="1"/>
</dbReference>
<dbReference type="AlphaFoldDB" id="A0A9P4NH19"/>
<evidence type="ECO:0000313" key="3">
    <source>
        <dbReference type="EMBL" id="KAF2421027.1"/>
    </source>
</evidence>
<dbReference type="GO" id="GO:0030151">
    <property type="term" value="F:molybdenum ion binding"/>
    <property type="evidence" value="ECO:0007669"/>
    <property type="project" value="InterPro"/>
</dbReference>
<sequence length="387" mass="44416">MDQVNTLISKLYVSSWESVQDRYDSIEFTRTGLYIYLISFLLLLLPLTIFTLEYLTGSLRQKLSLYRNPPPPPTKIKELRVYPIKSCRGFTVQKTRMLRTGLDLDRNWMFVDAVDYKFLTIRNLSEMTLIDTRISEKDELVVSVRGKEEMGFVIPAHPSRKWLEGNTTLNDGVVIWGQKVDAWVYPEGMTKSFAELFGKEVRLVYKGPTPRALVGNAAPERLGRTESTKFPDLMPVQISNFKSIEELNIRLEAQNESPTPIERFRPNIVVEGLTPWYEDSWKTVRINHGVSRNKSGGGELTRESSVTIDVAARCARCQVPNVDCDTAVKHKKQPWDTLMKYRRIDKGITFKPCFGMLCCPREEGDVAVGDWLEILEVTDQHDYMKGM</sequence>
<gene>
    <name evidence="3" type="ORF">EJ08DRAFT_653674</name>
</gene>
<dbReference type="InterPro" id="IPR005302">
    <property type="entry name" value="MoCF_Sase_C"/>
</dbReference>
<dbReference type="Pfam" id="PF03476">
    <property type="entry name" value="MOSC_N"/>
    <property type="match status" value="1"/>
</dbReference>
<accession>A0A9P4NH19</accession>
<protein>
    <recommendedName>
        <fullName evidence="2">MOSC domain-containing protein</fullName>
    </recommendedName>
</protein>
<dbReference type="OrthoDB" id="17255at2759"/>
<dbReference type="GO" id="GO:0003824">
    <property type="term" value="F:catalytic activity"/>
    <property type="evidence" value="ECO:0007669"/>
    <property type="project" value="InterPro"/>
</dbReference>
<dbReference type="Pfam" id="PF03473">
    <property type="entry name" value="MOSC"/>
    <property type="match status" value="1"/>
</dbReference>
<dbReference type="PROSITE" id="PS51340">
    <property type="entry name" value="MOSC"/>
    <property type="match status" value="1"/>
</dbReference>
<reference evidence="3" key="1">
    <citation type="journal article" date="2020" name="Stud. Mycol.">
        <title>101 Dothideomycetes genomes: a test case for predicting lifestyles and emergence of pathogens.</title>
        <authorList>
            <person name="Haridas S."/>
            <person name="Albert R."/>
            <person name="Binder M."/>
            <person name="Bloem J."/>
            <person name="Labutti K."/>
            <person name="Salamov A."/>
            <person name="Andreopoulos B."/>
            <person name="Baker S."/>
            <person name="Barry K."/>
            <person name="Bills G."/>
            <person name="Bluhm B."/>
            <person name="Cannon C."/>
            <person name="Castanera R."/>
            <person name="Culley D."/>
            <person name="Daum C."/>
            <person name="Ezra D."/>
            <person name="Gonzalez J."/>
            <person name="Henrissat B."/>
            <person name="Kuo A."/>
            <person name="Liang C."/>
            <person name="Lipzen A."/>
            <person name="Lutzoni F."/>
            <person name="Magnuson J."/>
            <person name="Mondo S."/>
            <person name="Nolan M."/>
            <person name="Ohm R."/>
            <person name="Pangilinan J."/>
            <person name="Park H.-J."/>
            <person name="Ramirez L."/>
            <person name="Alfaro M."/>
            <person name="Sun H."/>
            <person name="Tritt A."/>
            <person name="Yoshinaga Y."/>
            <person name="Zwiers L.-H."/>
            <person name="Turgeon B."/>
            <person name="Goodwin S."/>
            <person name="Spatafora J."/>
            <person name="Crous P."/>
            <person name="Grigoriev I."/>
        </authorList>
    </citation>
    <scope>NUCLEOTIDE SEQUENCE</scope>
    <source>
        <strain evidence="3">CBS 130266</strain>
    </source>
</reference>
<organism evidence="3 4">
    <name type="scientific">Tothia fuscella</name>
    <dbReference type="NCBI Taxonomy" id="1048955"/>
    <lineage>
        <taxon>Eukaryota</taxon>
        <taxon>Fungi</taxon>
        <taxon>Dikarya</taxon>
        <taxon>Ascomycota</taxon>
        <taxon>Pezizomycotina</taxon>
        <taxon>Dothideomycetes</taxon>
        <taxon>Pleosporomycetidae</taxon>
        <taxon>Venturiales</taxon>
        <taxon>Cylindrosympodiaceae</taxon>
        <taxon>Tothia</taxon>
    </lineage>
</organism>
<proteinExistence type="predicted"/>
<evidence type="ECO:0000259" key="2">
    <source>
        <dbReference type="PROSITE" id="PS51340"/>
    </source>
</evidence>
<dbReference type="InterPro" id="IPR005303">
    <property type="entry name" value="MOCOS_middle"/>
</dbReference>
<feature type="domain" description="MOSC" evidence="2">
    <location>
        <begin position="211"/>
        <end position="375"/>
    </location>
</feature>
<keyword evidence="1" id="KW-0812">Transmembrane</keyword>
<evidence type="ECO:0000313" key="4">
    <source>
        <dbReference type="Proteomes" id="UP000800235"/>
    </source>
</evidence>
<dbReference type="PANTHER" id="PTHR14237">
    <property type="entry name" value="MOLYBDOPTERIN COFACTOR SULFURASE MOSC"/>
    <property type="match status" value="1"/>
</dbReference>
<keyword evidence="1" id="KW-0472">Membrane</keyword>
<dbReference type="InterPro" id="IPR011037">
    <property type="entry name" value="Pyrv_Knase-like_insert_dom_sf"/>
</dbReference>
<dbReference type="SUPFAM" id="SSF50800">
    <property type="entry name" value="PK beta-barrel domain-like"/>
    <property type="match status" value="1"/>
</dbReference>
<dbReference type="Proteomes" id="UP000800235">
    <property type="component" value="Unassembled WGS sequence"/>
</dbReference>
<feature type="transmembrane region" description="Helical" evidence="1">
    <location>
        <begin position="33"/>
        <end position="55"/>
    </location>
</feature>
<keyword evidence="1" id="KW-1133">Transmembrane helix</keyword>
<comment type="caution">
    <text evidence="3">The sequence shown here is derived from an EMBL/GenBank/DDBJ whole genome shotgun (WGS) entry which is preliminary data.</text>
</comment>
<dbReference type="GO" id="GO:0030170">
    <property type="term" value="F:pyridoxal phosphate binding"/>
    <property type="evidence" value="ECO:0007669"/>
    <property type="project" value="InterPro"/>
</dbReference>
<dbReference type="SUPFAM" id="SSF141673">
    <property type="entry name" value="MOSC N-terminal domain-like"/>
    <property type="match status" value="1"/>
</dbReference>